<comment type="caution">
    <text evidence="2">The sequence shown here is derived from an EMBL/GenBank/DDBJ whole genome shotgun (WGS) entry which is preliminary data.</text>
</comment>
<protein>
    <recommendedName>
        <fullName evidence="4">Glycine zipper</fullName>
    </recommendedName>
</protein>
<dbReference type="EMBL" id="FNBW01000007">
    <property type="protein sequence ID" value="SDF87431.1"/>
    <property type="molecule type" value="Genomic_DNA"/>
</dbReference>
<dbReference type="AlphaFoldDB" id="A0A8G2BID8"/>
<sequence>MVTLLRTVLLAAAALLFVSLPAAAQQAGSDAGPAAQKVIEQVEQQVDSTFVLTTDQLVAIAGGALVGAIAADLVLHGGAGALLGAVAGGLIGNWLYVPSAPVPDGS</sequence>
<accession>A0A8G2BID8</accession>
<feature type="signal peptide" evidence="1">
    <location>
        <begin position="1"/>
        <end position="24"/>
    </location>
</feature>
<evidence type="ECO:0000256" key="1">
    <source>
        <dbReference type="SAM" id="SignalP"/>
    </source>
</evidence>
<gene>
    <name evidence="2" type="ORF">SAMN05660686_02642</name>
</gene>
<evidence type="ECO:0000313" key="2">
    <source>
        <dbReference type="EMBL" id="SDF87431.1"/>
    </source>
</evidence>
<name>A0A8G2BID8_9PROT</name>
<keyword evidence="1" id="KW-0732">Signal</keyword>
<reference evidence="2 3" key="1">
    <citation type="submission" date="2016-10" db="EMBL/GenBank/DDBJ databases">
        <authorList>
            <person name="Varghese N."/>
            <person name="Submissions S."/>
        </authorList>
    </citation>
    <scope>NUCLEOTIDE SEQUENCE [LARGE SCALE GENOMIC DNA]</scope>
    <source>
        <strain evidence="2 3">DSM 18839</strain>
    </source>
</reference>
<feature type="chain" id="PRO_5034323783" description="Glycine zipper" evidence="1">
    <location>
        <begin position="25"/>
        <end position="106"/>
    </location>
</feature>
<evidence type="ECO:0008006" key="4">
    <source>
        <dbReference type="Google" id="ProtNLM"/>
    </source>
</evidence>
<organism evidence="2 3">
    <name type="scientific">Thalassobaculum litoreum DSM 18839</name>
    <dbReference type="NCBI Taxonomy" id="1123362"/>
    <lineage>
        <taxon>Bacteria</taxon>
        <taxon>Pseudomonadati</taxon>
        <taxon>Pseudomonadota</taxon>
        <taxon>Alphaproteobacteria</taxon>
        <taxon>Rhodospirillales</taxon>
        <taxon>Thalassobaculaceae</taxon>
        <taxon>Thalassobaculum</taxon>
    </lineage>
</organism>
<keyword evidence="3" id="KW-1185">Reference proteome</keyword>
<proteinExistence type="predicted"/>
<dbReference type="Proteomes" id="UP000198615">
    <property type="component" value="Unassembled WGS sequence"/>
</dbReference>
<dbReference type="RefSeq" id="WP_093150913.1">
    <property type="nucleotide sequence ID" value="NZ_FNBW01000007.1"/>
</dbReference>
<evidence type="ECO:0000313" key="3">
    <source>
        <dbReference type="Proteomes" id="UP000198615"/>
    </source>
</evidence>